<keyword evidence="4" id="KW-1185">Reference proteome</keyword>
<dbReference type="OrthoDB" id="47059at2759"/>
<evidence type="ECO:0000313" key="3">
    <source>
        <dbReference type="EMBL" id="CAB4297328.1"/>
    </source>
</evidence>
<feature type="region of interest" description="Disordered" evidence="1">
    <location>
        <begin position="85"/>
        <end position="105"/>
    </location>
</feature>
<protein>
    <submittedName>
        <fullName evidence="3">Uncharacterized protein</fullName>
    </submittedName>
</protein>
<accession>A0A6J5WGB4</accession>
<evidence type="ECO:0000256" key="2">
    <source>
        <dbReference type="SAM" id="Phobius"/>
    </source>
</evidence>
<evidence type="ECO:0000256" key="1">
    <source>
        <dbReference type="SAM" id="MobiDB-lite"/>
    </source>
</evidence>
<evidence type="ECO:0000313" key="4">
    <source>
        <dbReference type="Proteomes" id="UP000507245"/>
    </source>
</evidence>
<dbReference type="Proteomes" id="UP000507245">
    <property type="component" value="Unassembled WGS sequence"/>
</dbReference>
<sequence>MKLQALTPPTPLFFFFFFFFFTTLLFYPTESTQHPYACDSSQQSASSYPFCKTALPINRRVQDLVLRLTLDEKISQLLTRPLRFPDSASRVTSGGPRHYTASPTSAKESIFTAPFLTPPASLKSSS</sequence>
<organism evidence="3 4">
    <name type="scientific">Prunus armeniaca</name>
    <name type="common">Apricot</name>
    <name type="synonym">Armeniaca vulgaris</name>
    <dbReference type="NCBI Taxonomy" id="36596"/>
    <lineage>
        <taxon>Eukaryota</taxon>
        <taxon>Viridiplantae</taxon>
        <taxon>Streptophyta</taxon>
        <taxon>Embryophyta</taxon>
        <taxon>Tracheophyta</taxon>
        <taxon>Spermatophyta</taxon>
        <taxon>Magnoliopsida</taxon>
        <taxon>eudicotyledons</taxon>
        <taxon>Gunneridae</taxon>
        <taxon>Pentapetalae</taxon>
        <taxon>rosids</taxon>
        <taxon>fabids</taxon>
        <taxon>Rosales</taxon>
        <taxon>Rosaceae</taxon>
        <taxon>Amygdaloideae</taxon>
        <taxon>Amygdaleae</taxon>
        <taxon>Prunus</taxon>
    </lineage>
</organism>
<dbReference type="AlphaFoldDB" id="A0A6J5WGB4"/>
<keyword evidence="2" id="KW-0812">Transmembrane</keyword>
<gene>
    <name evidence="3" type="ORF">ORAREDHAP_LOCUS9230</name>
</gene>
<keyword evidence="2" id="KW-0472">Membrane</keyword>
<proteinExistence type="predicted"/>
<feature type="transmembrane region" description="Helical" evidence="2">
    <location>
        <begin position="12"/>
        <end position="29"/>
    </location>
</feature>
<reference evidence="4" key="1">
    <citation type="journal article" date="2020" name="Genome Biol.">
        <title>Gamete binning: chromosome-level and haplotype-resolved genome assembly enabled by high-throughput single-cell sequencing of gamete genomes.</title>
        <authorList>
            <person name="Campoy J.A."/>
            <person name="Sun H."/>
            <person name="Goel M."/>
            <person name="Jiao W.-B."/>
            <person name="Folz-Donahue K."/>
            <person name="Wang N."/>
            <person name="Rubio M."/>
            <person name="Liu C."/>
            <person name="Kukat C."/>
            <person name="Ruiz D."/>
            <person name="Huettel B."/>
            <person name="Schneeberger K."/>
        </authorList>
    </citation>
    <scope>NUCLEOTIDE SEQUENCE [LARGE SCALE GENOMIC DNA]</scope>
    <source>
        <strain evidence="4">cv. Rojo Pasion</strain>
    </source>
</reference>
<name>A0A6J5WGB4_PRUAR</name>
<keyword evidence="2" id="KW-1133">Transmembrane helix</keyword>
<dbReference type="EMBL" id="CAEKKB010000001">
    <property type="protein sequence ID" value="CAB4297328.1"/>
    <property type="molecule type" value="Genomic_DNA"/>
</dbReference>